<protein>
    <submittedName>
        <fullName evidence="1">Uncharacterized protein</fullName>
    </submittedName>
</protein>
<dbReference type="EMBL" id="NMTR01000019">
    <property type="protein sequence ID" value="PDX61156.1"/>
    <property type="molecule type" value="Genomic_DNA"/>
</dbReference>
<accession>A0ACC9CZ04</accession>
<reference evidence="1 2" key="1">
    <citation type="journal article" date="2017" name="Front. Microbiol.">
        <title>New Insights into the Diversity of the Genus Faecalibacterium.</title>
        <authorList>
            <person name="Benevides L."/>
            <person name="Burman S."/>
            <person name="Martin R."/>
            <person name="Robert V."/>
            <person name="Thomas M."/>
            <person name="Miquel S."/>
            <person name="Chain F."/>
            <person name="Sokol H."/>
            <person name="Bermudez-Humaran L.G."/>
            <person name="Morrison M."/>
            <person name="Langella P."/>
            <person name="Azevedo V.A."/>
            <person name="Chatel J.M."/>
            <person name="Soares S."/>
        </authorList>
    </citation>
    <scope>NUCLEOTIDE SEQUENCE [LARGE SCALE GENOMIC DNA]</scope>
    <source>
        <strain evidence="2">CNCM I-4541</strain>
    </source>
</reference>
<dbReference type="Proteomes" id="UP000220959">
    <property type="component" value="Unassembled WGS sequence"/>
</dbReference>
<proteinExistence type="predicted"/>
<gene>
    <name evidence="1" type="ORF">CGS49_08000</name>
</gene>
<sequence>MKKTIQKLMAVLLAAAMVCAMAIPAFATDGDATAAAATGTGSITIENAVTNQTYKIYRILNLEYHADTNSYRYTANEAWRAFVRNQTGDLKLDEETGAVTWINSNSKNNDTAIQKFANDAGTYAKFTPNNVPEDGSAKANGITLTFSNLPLGWYLVVSDLNNGAMCSIGTTDPNAVIREKNSKPTIEKEVYEGNTLGYSNDAGIGDTVKFQTRIHVTDGNPTNYVLHDTMSNGLKFNEKSVTVLLVRDPKTGGSNDGDNLTPGTDYELVTSTSDTCTFEIKFLKALKPYDYIQVDYSATVTSDAVIGTTGNDNKAVLTYGNNSTTESSTTKTYVWEMGVRKFANLGGDDTNHALADAEFQLYKKDGETIKYAVLTKIKDGSAAENAEYKLTDWTATDSAATKVKTPANGNITFEGLDAGTYYLEETKAPVGYNKLTAPITVVIDRGTLPTVASQTISYTVKYGDTTADDHVVRVENKAGTVLPSTGGMGTTLFYVIGGGLMVAAIVLLVTKKRMENK</sequence>
<evidence type="ECO:0000313" key="2">
    <source>
        <dbReference type="Proteomes" id="UP000220959"/>
    </source>
</evidence>
<name>A0ACC9CZ04_9FIRM</name>
<comment type="caution">
    <text evidence="1">The sequence shown here is derived from an EMBL/GenBank/DDBJ whole genome shotgun (WGS) entry which is preliminary data.</text>
</comment>
<organism evidence="1 2">
    <name type="scientific">Faecalibacterium langellae</name>
    <dbReference type="NCBI Taxonomy" id="3435293"/>
    <lineage>
        <taxon>Bacteria</taxon>
        <taxon>Bacillati</taxon>
        <taxon>Bacillota</taxon>
        <taxon>Clostridia</taxon>
        <taxon>Eubacteriales</taxon>
        <taxon>Oscillospiraceae</taxon>
        <taxon>Faecalibacterium</taxon>
    </lineage>
</organism>
<keyword evidence="2" id="KW-1185">Reference proteome</keyword>
<evidence type="ECO:0000313" key="1">
    <source>
        <dbReference type="EMBL" id="PDX61156.1"/>
    </source>
</evidence>